<name>A0A7X2P7A3_9FIRM</name>
<organism evidence="1 2">
    <name type="scientific">Bilifractor porci</name>
    <dbReference type="NCBI Taxonomy" id="2606636"/>
    <lineage>
        <taxon>Bacteria</taxon>
        <taxon>Bacillati</taxon>
        <taxon>Bacillota</taxon>
        <taxon>Clostridia</taxon>
        <taxon>Lachnospirales</taxon>
        <taxon>Lachnospiraceae</taxon>
        <taxon>Bilifractor</taxon>
    </lineage>
</organism>
<dbReference type="EMBL" id="VUMV01000002">
    <property type="protein sequence ID" value="MST81557.1"/>
    <property type="molecule type" value="Genomic_DNA"/>
</dbReference>
<proteinExistence type="predicted"/>
<dbReference type="RefSeq" id="WP_154457355.1">
    <property type="nucleotide sequence ID" value="NZ_VUMV01000002.1"/>
</dbReference>
<gene>
    <name evidence="1" type="ORF">FYJ60_04440</name>
</gene>
<protein>
    <submittedName>
        <fullName evidence="1">Uncharacterized protein</fullName>
    </submittedName>
</protein>
<comment type="caution">
    <text evidence="1">The sequence shown here is derived from an EMBL/GenBank/DDBJ whole genome shotgun (WGS) entry which is preliminary data.</text>
</comment>
<evidence type="ECO:0000313" key="1">
    <source>
        <dbReference type="EMBL" id="MST81557.1"/>
    </source>
</evidence>
<evidence type="ECO:0000313" key="2">
    <source>
        <dbReference type="Proteomes" id="UP000466864"/>
    </source>
</evidence>
<keyword evidence="2" id="KW-1185">Reference proteome</keyword>
<dbReference type="Proteomes" id="UP000466864">
    <property type="component" value="Unassembled WGS sequence"/>
</dbReference>
<dbReference type="AlphaFoldDB" id="A0A7X2P7A3"/>
<sequence>MKKAVDFSTYKHLQKMSFNDVNRWVTSIYKSGYADGHSEFGDNPLVLDEDSLHDLLVSVPGIGNTLADKIVQRFIDETGIHD</sequence>
<accession>A0A7X2P7A3</accession>
<reference evidence="1 2" key="1">
    <citation type="submission" date="2019-08" db="EMBL/GenBank/DDBJ databases">
        <title>In-depth cultivation of the pig gut microbiome towards novel bacterial diversity and tailored functional studies.</title>
        <authorList>
            <person name="Wylensek D."/>
            <person name="Hitch T.C.A."/>
            <person name="Clavel T."/>
        </authorList>
    </citation>
    <scope>NUCLEOTIDE SEQUENCE [LARGE SCALE GENOMIC DNA]</scope>
    <source>
        <strain evidence="1 2">Oil+RF-744-WCA-WT-13</strain>
    </source>
</reference>